<dbReference type="Proteomes" id="UP001605036">
    <property type="component" value="Unassembled WGS sequence"/>
</dbReference>
<sequence>MYTLQWRHLLSQPLDLQGVFTSALHAFRSPILLTHSISSEAGNQKRFWGRFIRFSGTRVLSVRYAYSGHQILQVLTSTVSSTWIRHVHQKFTDRNSRTDLMHSNMKSWNKDVWTKIQNAKSSMILFICYMSLRIQQQKRIWTSCCSTACN</sequence>
<evidence type="ECO:0000313" key="2">
    <source>
        <dbReference type="Proteomes" id="UP001605036"/>
    </source>
</evidence>
<evidence type="ECO:0000313" key="1">
    <source>
        <dbReference type="EMBL" id="KAL2611255.1"/>
    </source>
</evidence>
<protein>
    <submittedName>
        <fullName evidence="1">Uncharacterized protein</fullName>
    </submittedName>
</protein>
<dbReference type="EMBL" id="JBHFFA010000007">
    <property type="protein sequence ID" value="KAL2611255.1"/>
    <property type="molecule type" value="Genomic_DNA"/>
</dbReference>
<reference evidence="1 2" key="1">
    <citation type="submission" date="2024-09" db="EMBL/GenBank/DDBJ databases">
        <title>Chromosome-scale assembly of Riccia fluitans.</title>
        <authorList>
            <person name="Paukszto L."/>
            <person name="Sawicki J."/>
            <person name="Karawczyk K."/>
            <person name="Piernik-Szablinska J."/>
            <person name="Szczecinska M."/>
            <person name="Mazdziarz M."/>
        </authorList>
    </citation>
    <scope>NUCLEOTIDE SEQUENCE [LARGE SCALE GENOMIC DNA]</scope>
    <source>
        <strain evidence="1">Rf_01</strain>
        <tissue evidence="1">Aerial parts of the thallus</tissue>
    </source>
</reference>
<keyword evidence="2" id="KW-1185">Reference proteome</keyword>
<organism evidence="1 2">
    <name type="scientific">Riccia fluitans</name>
    <dbReference type="NCBI Taxonomy" id="41844"/>
    <lineage>
        <taxon>Eukaryota</taxon>
        <taxon>Viridiplantae</taxon>
        <taxon>Streptophyta</taxon>
        <taxon>Embryophyta</taxon>
        <taxon>Marchantiophyta</taxon>
        <taxon>Marchantiopsida</taxon>
        <taxon>Marchantiidae</taxon>
        <taxon>Marchantiales</taxon>
        <taxon>Ricciaceae</taxon>
        <taxon>Riccia</taxon>
    </lineage>
</organism>
<comment type="caution">
    <text evidence="1">The sequence shown here is derived from an EMBL/GenBank/DDBJ whole genome shotgun (WGS) entry which is preliminary data.</text>
</comment>
<gene>
    <name evidence="1" type="ORF">R1flu_022947</name>
</gene>
<accession>A0ABD1XQM2</accession>
<name>A0ABD1XQM2_9MARC</name>
<dbReference type="AlphaFoldDB" id="A0ABD1XQM2"/>
<proteinExistence type="predicted"/>